<evidence type="ECO:0000313" key="11">
    <source>
        <dbReference type="Proteomes" id="UP000301309"/>
    </source>
</evidence>
<dbReference type="SMART" id="SM00827">
    <property type="entry name" value="PKS_AT"/>
    <property type="match status" value="1"/>
</dbReference>
<dbReference type="GO" id="GO:0004312">
    <property type="term" value="F:fatty acid synthase activity"/>
    <property type="evidence" value="ECO:0007669"/>
    <property type="project" value="TreeGrafter"/>
</dbReference>
<evidence type="ECO:0000259" key="9">
    <source>
        <dbReference type="PROSITE" id="PS52004"/>
    </source>
</evidence>
<dbReference type="Gene3D" id="1.10.1200.10">
    <property type="entry name" value="ACP-like"/>
    <property type="match status" value="1"/>
</dbReference>
<dbReference type="InterPro" id="IPR001227">
    <property type="entry name" value="Ac_transferase_dom_sf"/>
</dbReference>
<keyword evidence="4" id="KW-0045">Antibiotic biosynthesis</keyword>
<evidence type="ECO:0000259" key="8">
    <source>
        <dbReference type="PROSITE" id="PS50075"/>
    </source>
</evidence>
<dbReference type="Pfam" id="PF02801">
    <property type="entry name" value="Ketoacyl-synt_C"/>
    <property type="match status" value="1"/>
</dbReference>
<dbReference type="SMART" id="SM01294">
    <property type="entry name" value="PKS_PP_betabranch"/>
    <property type="match status" value="1"/>
</dbReference>
<dbReference type="InterPro" id="IPR018201">
    <property type="entry name" value="Ketoacyl_synth_AS"/>
</dbReference>
<dbReference type="Pfam" id="PF00109">
    <property type="entry name" value="ketoacyl-synt"/>
    <property type="match status" value="1"/>
</dbReference>
<dbReference type="FunFam" id="3.40.47.10:FF:000019">
    <property type="entry name" value="Polyketide synthase type I"/>
    <property type="match status" value="1"/>
</dbReference>
<organism evidence="10 11">
    <name type="scientific">Streptomyces violaceusniger</name>
    <dbReference type="NCBI Taxonomy" id="68280"/>
    <lineage>
        <taxon>Bacteria</taxon>
        <taxon>Bacillati</taxon>
        <taxon>Actinomycetota</taxon>
        <taxon>Actinomycetes</taxon>
        <taxon>Kitasatosporales</taxon>
        <taxon>Streptomycetaceae</taxon>
        <taxon>Streptomyces</taxon>
        <taxon>Streptomyces violaceusniger group</taxon>
    </lineage>
</organism>
<dbReference type="InterPro" id="IPR020841">
    <property type="entry name" value="PKS_Beta-ketoAc_synthase_dom"/>
</dbReference>
<dbReference type="SMART" id="SM00825">
    <property type="entry name" value="PKS_KS"/>
    <property type="match status" value="1"/>
</dbReference>
<dbReference type="InterPro" id="IPR013968">
    <property type="entry name" value="PKS_KR"/>
</dbReference>
<gene>
    <name evidence="10" type="ORF">SVIO_099640</name>
</gene>
<dbReference type="PROSITE" id="PS52004">
    <property type="entry name" value="KS3_2"/>
    <property type="match status" value="1"/>
</dbReference>
<dbReference type="InterPro" id="IPR020806">
    <property type="entry name" value="PKS_PP-bd"/>
</dbReference>
<dbReference type="Pfam" id="PF18369">
    <property type="entry name" value="PKS_DE"/>
    <property type="match status" value="1"/>
</dbReference>
<dbReference type="PROSITE" id="PS00606">
    <property type="entry name" value="KS3_1"/>
    <property type="match status" value="1"/>
</dbReference>
<dbReference type="InterPro" id="IPR036736">
    <property type="entry name" value="ACP-like_sf"/>
</dbReference>
<evidence type="ECO:0000256" key="3">
    <source>
        <dbReference type="ARBA" id="ARBA00022679"/>
    </source>
</evidence>
<dbReference type="GO" id="GO:0033068">
    <property type="term" value="P:macrolide biosynthetic process"/>
    <property type="evidence" value="ECO:0007669"/>
    <property type="project" value="UniProtKB-ARBA"/>
</dbReference>
<dbReference type="InterPro" id="IPR036291">
    <property type="entry name" value="NAD(P)-bd_dom_sf"/>
</dbReference>
<dbReference type="PANTHER" id="PTHR43775:SF51">
    <property type="entry name" value="INACTIVE PHENOLPHTHIOCEROL SYNTHESIS POLYKETIDE SYNTHASE TYPE I PKS1-RELATED"/>
    <property type="match status" value="1"/>
</dbReference>
<dbReference type="GO" id="GO:0006633">
    <property type="term" value="P:fatty acid biosynthetic process"/>
    <property type="evidence" value="ECO:0007669"/>
    <property type="project" value="InterPro"/>
</dbReference>
<sequence>MGRELYDAYPVFARALDEVCAHMDVALDRPLREVMFAAEGSADAGLLDQTAFTQPALFAIEVALYRLLEHWGVRPDVVIGHSIGEIAAAHAAGVFSLEDACTLVAARGRLMQALPEGGAMVAIEASEEEISGSLAGREAEVSVAAVNGPAAVVIAGDEEAALEIAEQWAERGRKTRRLRVSHAFHSPRMDAMLDDFRGVVSGLSFQAPSIALVSNVTGEAADADEVCSPEYWVRHVREAVRFADGMRALTAQGVTRFLEVGPDGVLSAMARDCLTEDQAAASAVVPVLRKDRPEAQALTMALAELHVHGASVEWESVFAGRGARMVELPAYAFQRERYWPEVSLSLRGWDAPGAVDSVDARFWEAVEREDLEALAETLDIDGETPLSAVLPALSTYHRNRRDQSTIDNWRYRVVWKPVADVTGGSLSGTWLVVVPAARAEDELVAEVVSGLERHGAAAVSLVADERDLDTEALGERLRGARADAPALGGVLSLLALDEEPCPGHPALPNGLALTLTLVRAMADAGIEASLWCGTRGAVSVGRSERLSNPAQAMVWALGRVAALELPQLWGGLVDLPESLDERAIARLAGVLAAETAEDQVAVRGSGVFARRLTRIAAPTADGTTWRTRGTVLVTGGTGALGGQVARWLVRNGAEHLVLTSRRGIEAPGAPELCEELEALGARVTVAACDVSDREQLAAVLDAVPEELPLTAVVHAAGANAAAPLAETGLADAAAVVSGKVAGAVNLDELLGDRELDAFVVFSSIAGVWGSGGQAAYGAANAYLDALVEDRRARGLVGTAVAWGPWAEGGMAAGDEGDHLARRGLPTMAPGLAIAALQGAVAGDDGVVTVADVDWERFAPAFTIGRPSPLLGDLPEVQRALANAGNTEGTGAGSALRERLAGLTEAEIDRTLLDLVRAHAAAVLGFAGAESVEPDRAFKELGFDSLTAVEFRNRLNAETGLVLPATLVFDYPSAAVLADHLRAEVLGTRGAVAVPSAVVAPVDDDPIAIVGMSCRFPGGVRSPEELWGLVAAGTDAITDFPSDRGWDVEGMYDPDPDRSGTFYAREGGFLDGAGEFDAAFFGISPREALAMDPQQRLLLETSWEAFERAGIDPASLRGSQIGVYVGAATSGYGMGLNEIPEGLEGQLLTGSATSVVSGRISYTLGLEGPALTVDTACSSSLVALHQAAQALRQGECEMALAGGVTVMTSPVAFVEFSRQRGLAPDGRCKPFADAADGTGWSEGVGMLLVERLSDARRNGHQVLAIVRGSAVNQDGASNGLTAPNGPSQQRVIRQALANAQLTPADVQAIEAHGTGTTLGDPIEAQALLATYGQERPENLPLWLGSIKSNIGHTQAAAGVAGVIKMVMAMRHGVLPRTLHVDEPSREVDWSAGEVRLLTEATAWPETGQPRRVGVSAFGVSGTNAHTIIEQAPVPDEVESAPAAPADDRGMAPWVLSARSPEALRDQAARLRAHLLEGAESGVLDIAESLVATRSVFEHRVVLLGTGRETLLRGLETVAAGDDAPASSRGWRPPAERPRSCSPVRARSASAWGGSCTTPTPCSPAPWTRCARTWTWLWTGRCGM</sequence>
<dbReference type="GO" id="GO:0004315">
    <property type="term" value="F:3-oxoacyl-[acyl-carrier-protein] synthase activity"/>
    <property type="evidence" value="ECO:0007669"/>
    <property type="project" value="InterPro"/>
</dbReference>
<accession>A0A4D4LCM2</accession>
<keyword evidence="3" id="KW-0808">Transferase</keyword>
<evidence type="ECO:0000256" key="1">
    <source>
        <dbReference type="ARBA" id="ARBA00022450"/>
    </source>
</evidence>
<dbReference type="Pfam" id="PF00550">
    <property type="entry name" value="PP-binding"/>
    <property type="match status" value="1"/>
</dbReference>
<dbReference type="InterPro" id="IPR032821">
    <property type="entry name" value="PKS_assoc"/>
</dbReference>
<keyword evidence="1" id="KW-0596">Phosphopantetheine</keyword>
<dbReference type="EMBL" id="BJHW01000002">
    <property type="protein sequence ID" value="GDY59341.1"/>
    <property type="molecule type" value="Genomic_DNA"/>
</dbReference>
<dbReference type="InterPro" id="IPR014030">
    <property type="entry name" value="Ketoacyl_synth_N"/>
</dbReference>
<feature type="domain" description="Carrier" evidence="8">
    <location>
        <begin position="909"/>
        <end position="984"/>
    </location>
</feature>
<dbReference type="SUPFAM" id="SSF55048">
    <property type="entry name" value="Probable ACP-binding domain of malonyl-CoA ACP transacylase"/>
    <property type="match status" value="1"/>
</dbReference>
<dbReference type="InterPro" id="IPR009081">
    <property type="entry name" value="PP-bd_ACP"/>
</dbReference>
<dbReference type="InterPro" id="IPR014043">
    <property type="entry name" value="Acyl_transferase_dom"/>
</dbReference>
<dbReference type="Gene3D" id="3.40.366.10">
    <property type="entry name" value="Malonyl-Coenzyme A Acyl Carrier Protein, domain 2"/>
    <property type="match status" value="1"/>
</dbReference>
<name>A0A4D4LCM2_STRVO</name>
<reference evidence="10 11" key="1">
    <citation type="journal article" date="2020" name="Int. J. Syst. Evol. Microbiol.">
        <title>Reclassification of Streptomyces castelarensis and Streptomyces sporoclivatus as later heterotypic synonyms of Streptomyces antimycoticus.</title>
        <authorList>
            <person name="Komaki H."/>
            <person name="Tamura T."/>
        </authorList>
    </citation>
    <scope>NUCLEOTIDE SEQUENCE [LARGE SCALE GENOMIC DNA]</scope>
    <source>
        <strain evidence="10 11">NBRC 13459</strain>
    </source>
</reference>
<dbReference type="CDD" id="cd08952">
    <property type="entry name" value="KR_1_SDR_x"/>
    <property type="match status" value="1"/>
</dbReference>
<dbReference type="Gene3D" id="6.10.140.1830">
    <property type="match status" value="1"/>
</dbReference>
<dbReference type="InterPro" id="IPR041618">
    <property type="entry name" value="PKS_DE"/>
</dbReference>
<dbReference type="Gene3D" id="3.40.47.10">
    <property type="match status" value="1"/>
</dbReference>
<evidence type="ECO:0000256" key="6">
    <source>
        <dbReference type="ARBA" id="ARBA00023315"/>
    </source>
</evidence>
<dbReference type="SUPFAM" id="SSF47336">
    <property type="entry name" value="ACP-like"/>
    <property type="match status" value="1"/>
</dbReference>
<dbReference type="PANTHER" id="PTHR43775">
    <property type="entry name" value="FATTY ACID SYNTHASE"/>
    <property type="match status" value="1"/>
</dbReference>
<keyword evidence="5" id="KW-0511">Multifunctional enzyme</keyword>
<dbReference type="Pfam" id="PF08659">
    <property type="entry name" value="KR"/>
    <property type="match status" value="1"/>
</dbReference>
<dbReference type="SUPFAM" id="SSF52151">
    <property type="entry name" value="FabD/lysophospholipase-like"/>
    <property type="match status" value="1"/>
</dbReference>
<dbReference type="GO" id="GO:0031177">
    <property type="term" value="F:phosphopantetheine binding"/>
    <property type="evidence" value="ECO:0007669"/>
    <property type="project" value="InterPro"/>
</dbReference>
<dbReference type="CDD" id="cd00833">
    <property type="entry name" value="PKS"/>
    <property type="match status" value="1"/>
</dbReference>
<feature type="domain" description="Ketosynthase family 3 (KS3)" evidence="9">
    <location>
        <begin position="1003"/>
        <end position="1429"/>
    </location>
</feature>
<dbReference type="Gene3D" id="3.40.50.720">
    <property type="entry name" value="NAD(P)-binding Rossmann-like Domain"/>
    <property type="match status" value="1"/>
</dbReference>
<evidence type="ECO:0000256" key="2">
    <source>
        <dbReference type="ARBA" id="ARBA00022553"/>
    </source>
</evidence>
<evidence type="ECO:0000256" key="4">
    <source>
        <dbReference type="ARBA" id="ARBA00023194"/>
    </source>
</evidence>
<evidence type="ECO:0000313" key="10">
    <source>
        <dbReference type="EMBL" id="GDY59341.1"/>
    </source>
</evidence>
<dbReference type="InterPro" id="IPR016035">
    <property type="entry name" value="Acyl_Trfase/lysoPLipase"/>
</dbReference>
<dbReference type="SUPFAM" id="SSF53901">
    <property type="entry name" value="Thiolase-like"/>
    <property type="match status" value="1"/>
</dbReference>
<evidence type="ECO:0000256" key="5">
    <source>
        <dbReference type="ARBA" id="ARBA00023268"/>
    </source>
</evidence>
<keyword evidence="6" id="KW-0012">Acyltransferase</keyword>
<dbReference type="InterPro" id="IPR057326">
    <property type="entry name" value="KR_dom"/>
</dbReference>
<dbReference type="Gene3D" id="3.30.70.3290">
    <property type="match status" value="1"/>
</dbReference>
<protein>
    <submittedName>
        <fullName evidence="10">Uncharacterized protein</fullName>
    </submittedName>
</protein>
<dbReference type="SUPFAM" id="SSF51735">
    <property type="entry name" value="NAD(P)-binding Rossmann-fold domains"/>
    <property type="match status" value="2"/>
</dbReference>
<dbReference type="Pfam" id="PF00698">
    <property type="entry name" value="Acyl_transf_1"/>
    <property type="match status" value="1"/>
</dbReference>
<dbReference type="SMART" id="SM00822">
    <property type="entry name" value="PKS_KR"/>
    <property type="match status" value="1"/>
</dbReference>
<keyword evidence="11" id="KW-1185">Reference proteome</keyword>
<evidence type="ECO:0000256" key="7">
    <source>
        <dbReference type="SAM" id="MobiDB-lite"/>
    </source>
</evidence>
<dbReference type="Proteomes" id="UP000301309">
    <property type="component" value="Unassembled WGS sequence"/>
</dbReference>
<dbReference type="FunFam" id="3.40.366.10:FF:000002">
    <property type="entry name" value="Probable polyketide synthase 2"/>
    <property type="match status" value="1"/>
</dbReference>
<dbReference type="InterPro" id="IPR014031">
    <property type="entry name" value="Ketoacyl_synth_C"/>
</dbReference>
<dbReference type="InterPro" id="IPR016039">
    <property type="entry name" value="Thiolase-like"/>
</dbReference>
<proteinExistence type="predicted"/>
<dbReference type="PROSITE" id="PS50075">
    <property type="entry name" value="CARRIER"/>
    <property type="match status" value="1"/>
</dbReference>
<dbReference type="InterPro" id="IPR016036">
    <property type="entry name" value="Malonyl_transacylase_ACP-bd"/>
</dbReference>
<comment type="caution">
    <text evidence="10">The sequence shown here is derived from an EMBL/GenBank/DDBJ whole genome shotgun (WGS) entry which is preliminary data.</text>
</comment>
<keyword evidence="2" id="KW-0597">Phosphoprotein</keyword>
<dbReference type="FunFam" id="1.10.1200.10:FF:000007">
    <property type="entry name" value="Probable polyketide synthase pks17"/>
    <property type="match status" value="1"/>
</dbReference>
<dbReference type="SMART" id="SM00823">
    <property type="entry name" value="PKS_PP"/>
    <property type="match status" value="1"/>
</dbReference>
<feature type="region of interest" description="Disordered" evidence="7">
    <location>
        <begin position="1519"/>
        <end position="1541"/>
    </location>
</feature>
<dbReference type="Pfam" id="PF16197">
    <property type="entry name" value="KAsynt_C_assoc"/>
    <property type="match status" value="1"/>
</dbReference>
<dbReference type="InterPro" id="IPR050091">
    <property type="entry name" value="PKS_NRPS_Biosynth_Enz"/>
</dbReference>